<dbReference type="PATRIC" id="fig|1036673.3.peg.3798"/>
<protein>
    <submittedName>
        <fullName evidence="2">YqfD</fullName>
    </submittedName>
</protein>
<name>F8FDU0_PAEMK</name>
<dbReference type="PIRSF" id="PIRSF029895">
    <property type="entry name" value="SpoIV"/>
    <property type="match status" value="1"/>
</dbReference>
<reference evidence="2 3" key="2">
    <citation type="journal article" date="2013" name="Genome Announc.">
        <title>Genome Sequence of Growth-Improving Paenibacillus mucilaginosus Strain KNP414.</title>
        <authorList>
            <person name="Lu J.J."/>
            <person name="Wang J.F."/>
            <person name="Hu X.F."/>
        </authorList>
    </citation>
    <scope>NUCLEOTIDE SEQUENCE [LARGE SCALE GENOMIC DNA]</scope>
    <source>
        <strain evidence="2 3">KNP414</strain>
    </source>
</reference>
<evidence type="ECO:0000313" key="3">
    <source>
        <dbReference type="Proteomes" id="UP000006620"/>
    </source>
</evidence>
<keyword evidence="1" id="KW-0812">Transmembrane</keyword>
<dbReference type="HOGENOM" id="CLU_050521_1_0_9"/>
<accession>F8FDU0</accession>
<evidence type="ECO:0000256" key="1">
    <source>
        <dbReference type="SAM" id="Phobius"/>
    </source>
</evidence>
<organism evidence="2 3">
    <name type="scientific">Paenibacillus mucilaginosus (strain KNP414)</name>
    <dbReference type="NCBI Taxonomy" id="1036673"/>
    <lineage>
        <taxon>Bacteria</taxon>
        <taxon>Bacillati</taxon>
        <taxon>Bacillota</taxon>
        <taxon>Bacilli</taxon>
        <taxon>Bacillales</taxon>
        <taxon>Paenibacillaceae</taxon>
        <taxon>Paenibacillus</taxon>
    </lineage>
</organism>
<gene>
    <name evidence="2" type="primary">yqfD</name>
    <name evidence="2" type="ordered locus">KNP414_04123</name>
</gene>
<keyword evidence="1" id="KW-1133">Transmembrane helix</keyword>
<feature type="transmembrane region" description="Helical" evidence="1">
    <location>
        <begin position="90"/>
        <end position="110"/>
    </location>
</feature>
<dbReference type="EMBL" id="CP002869">
    <property type="protein sequence ID" value="AEI42655.1"/>
    <property type="molecule type" value="Genomic_DNA"/>
</dbReference>
<keyword evidence="1" id="KW-0472">Membrane</keyword>
<sequence length="398" mass="45073">MKTSIVQRIRGFVVVEVRGRQLERLLNRMTERRMSMWDIRITAEHQASLCLPLPDFFRLRPLLKETGCRVRVRRRQGLPFLLDKLERRKFFAFGLLGFMIGVYLLSSMVWKVSVEGNERIQTDQILTAAKAQGIRPMQWKFKLKEPVELSRGLQGQLPGASWVGVEIQGTHVIIKVVEATIPEPKALMNPRHLVASKNAMVTQIFAEKGRPAVKVNTYVRKGDILISGLLGDETKQQTVVASGKVKGLVWYKPTVEVPLTQRYKVYTGETKTRSYLVLGNRGIQVYGYGKLPFEAYETIPDRQTLSWRNFILPVGWLKEKLMEVRYVEQPVDPKEAAAIGLEQAKGQILAEAGPEARVVGEKILHEKAENGKVYMEVHLEVEELIAAEQPIVAGPIVP</sequence>
<proteinExistence type="predicted"/>
<reference evidence="3" key="1">
    <citation type="submission" date="2011-06" db="EMBL/GenBank/DDBJ databases">
        <title>Complete genome sequence of Paenibacillus mucilaginosus KNP414.</title>
        <authorList>
            <person name="Wang J."/>
            <person name="Hu S."/>
            <person name="Hu X."/>
            <person name="Zhang B."/>
            <person name="Dong D."/>
            <person name="Zhang S."/>
            <person name="Zhao K."/>
            <person name="Wu D."/>
        </authorList>
    </citation>
    <scope>NUCLEOTIDE SEQUENCE [LARGE SCALE GENOMIC DNA]</scope>
    <source>
        <strain evidence="3">KNP414</strain>
    </source>
</reference>
<dbReference type="AlphaFoldDB" id="F8FDU0"/>
<dbReference type="RefSeq" id="WP_013917811.1">
    <property type="nucleotide sequence ID" value="NC_015690.1"/>
</dbReference>
<dbReference type="KEGG" id="pms:KNP414_04123"/>
<evidence type="ECO:0000313" key="2">
    <source>
        <dbReference type="EMBL" id="AEI42655.1"/>
    </source>
</evidence>
<dbReference type="Pfam" id="PF06898">
    <property type="entry name" value="YqfD"/>
    <property type="match status" value="1"/>
</dbReference>
<dbReference type="InterPro" id="IPR010690">
    <property type="entry name" value="YqfD"/>
</dbReference>
<dbReference type="Proteomes" id="UP000006620">
    <property type="component" value="Chromosome"/>
</dbReference>
<dbReference type="NCBIfam" id="TIGR02876">
    <property type="entry name" value="spore_yqfD"/>
    <property type="match status" value="1"/>
</dbReference>